<dbReference type="Proteomes" id="UP001236663">
    <property type="component" value="Unassembled WGS sequence"/>
</dbReference>
<accession>A0ABT8C637</accession>
<evidence type="ECO:0008006" key="3">
    <source>
        <dbReference type="Google" id="ProtNLM"/>
    </source>
</evidence>
<evidence type="ECO:0000313" key="2">
    <source>
        <dbReference type="Proteomes" id="UP001236663"/>
    </source>
</evidence>
<sequence length="249" mass="28613">MELRKELDSFIKDFYGYGNLKSDIWFIGMEEGGGATLEEIKSRLEVWKAMGAGKVVDAYDFHHRITDDKGKNFDFLFRDGNPAVQRTWQGLIKLLLSYKAETYSAEKIKEKQSKGWGRLKSDNCMLELFPLPSPNANDFNYTEWLGDENFTRKNYKKENENRRIQGLQELIKVNQPKMVVFYGKAYGDKYKAIAGLDGSDLLELKITSEKTAKVFVGSPTSYVFIPHPTAHGMSDEYYQQLGRALKEKV</sequence>
<organism evidence="1 2">
    <name type="scientific">Cyclobacterium jeungdonense</name>
    <dbReference type="NCBI Taxonomy" id="708087"/>
    <lineage>
        <taxon>Bacteria</taxon>
        <taxon>Pseudomonadati</taxon>
        <taxon>Bacteroidota</taxon>
        <taxon>Cytophagia</taxon>
        <taxon>Cytophagales</taxon>
        <taxon>Cyclobacteriaceae</taxon>
        <taxon>Cyclobacterium</taxon>
    </lineage>
</organism>
<comment type="caution">
    <text evidence="1">The sequence shown here is derived from an EMBL/GenBank/DDBJ whole genome shotgun (WGS) entry which is preliminary data.</text>
</comment>
<dbReference type="EMBL" id="JAUFQS010000009">
    <property type="protein sequence ID" value="MDN3688253.1"/>
    <property type="molecule type" value="Genomic_DNA"/>
</dbReference>
<protein>
    <recommendedName>
        <fullName evidence="3">Uracil-DNA glycosylase-like domain-containing protein</fullName>
    </recommendedName>
</protein>
<gene>
    <name evidence="1" type="ORF">QWZ15_10460</name>
</gene>
<evidence type="ECO:0000313" key="1">
    <source>
        <dbReference type="EMBL" id="MDN3688253.1"/>
    </source>
</evidence>
<dbReference type="RefSeq" id="WP_163386093.1">
    <property type="nucleotide sequence ID" value="NZ_JAUFQS010000009.1"/>
</dbReference>
<reference evidence="2" key="1">
    <citation type="journal article" date="2019" name="Int. J. Syst. Evol. Microbiol.">
        <title>The Global Catalogue of Microorganisms (GCM) 10K type strain sequencing project: providing services to taxonomists for standard genome sequencing and annotation.</title>
        <authorList>
            <consortium name="The Broad Institute Genomics Platform"/>
            <consortium name="The Broad Institute Genome Sequencing Center for Infectious Disease"/>
            <person name="Wu L."/>
            <person name="Ma J."/>
        </authorList>
    </citation>
    <scope>NUCLEOTIDE SEQUENCE [LARGE SCALE GENOMIC DNA]</scope>
    <source>
        <strain evidence="2">CECT 7706</strain>
    </source>
</reference>
<name>A0ABT8C637_9BACT</name>
<keyword evidence="2" id="KW-1185">Reference proteome</keyword>
<proteinExistence type="predicted"/>